<dbReference type="Proteomes" id="UP000805193">
    <property type="component" value="Unassembled WGS sequence"/>
</dbReference>
<sequence>MAADDVRAIFAVKTSPLHDAAPSDDCALAPLRLQCPVPADKPDPGFKVPDAPALGDRPPVLPPSSRTIDSNAALRQKATPPPSADIPDR</sequence>
<evidence type="ECO:0000313" key="2">
    <source>
        <dbReference type="Proteomes" id="UP000805193"/>
    </source>
</evidence>
<gene>
    <name evidence="1" type="ORF">HPB47_025801</name>
</gene>
<organism evidence="1 2">
    <name type="scientific">Ixodes persulcatus</name>
    <name type="common">Taiga tick</name>
    <dbReference type="NCBI Taxonomy" id="34615"/>
    <lineage>
        <taxon>Eukaryota</taxon>
        <taxon>Metazoa</taxon>
        <taxon>Ecdysozoa</taxon>
        <taxon>Arthropoda</taxon>
        <taxon>Chelicerata</taxon>
        <taxon>Arachnida</taxon>
        <taxon>Acari</taxon>
        <taxon>Parasitiformes</taxon>
        <taxon>Ixodida</taxon>
        <taxon>Ixodoidea</taxon>
        <taxon>Ixodidae</taxon>
        <taxon>Ixodinae</taxon>
        <taxon>Ixodes</taxon>
    </lineage>
</organism>
<comment type="caution">
    <text evidence="1">The sequence shown here is derived from an EMBL/GenBank/DDBJ whole genome shotgun (WGS) entry which is preliminary data.</text>
</comment>
<name>A0AC60Q0H4_IXOPE</name>
<proteinExistence type="predicted"/>
<reference evidence="1 2" key="1">
    <citation type="journal article" date="2020" name="Cell">
        <title>Large-Scale Comparative Analyses of Tick Genomes Elucidate Their Genetic Diversity and Vector Capacities.</title>
        <authorList>
            <consortium name="Tick Genome and Microbiome Consortium (TIGMIC)"/>
            <person name="Jia N."/>
            <person name="Wang J."/>
            <person name="Shi W."/>
            <person name="Du L."/>
            <person name="Sun Y."/>
            <person name="Zhan W."/>
            <person name="Jiang J.F."/>
            <person name="Wang Q."/>
            <person name="Zhang B."/>
            <person name="Ji P."/>
            <person name="Bell-Sakyi L."/>
            <person name="Cui X.M."/>
            <person name="Yuan T.T."/>
            <person name="Jiang B.G."/>
            <person name="Yang W.F."/>
            <person name="Lam T.T."/>
            <person name="Chang Q.C."/>
            <person name="Ding S.J."/>
            <person name="Wang X.J."/>
            <person name="Zhu J.G."/>
            <person name="Ruan X.D."/>
            <person name="Zhao L."/>
            <person name="Wei J.T."/>
            <person name="Ye R.Z."/>
            <person name="Que T.C."/>
            <person name="Du C.H."/>
            <person name="Zhou Y.H."/>
            <person name="Cheng J.X."/>
            <person name="Dai P.F."/>
            <person name="Guo W.B."/>
            <person name="Han X.H."/>
            <person name="Huang E.J."/>
            <person name="Li L.F."/>
            <person name="Wei W."/>
            <person name="Gao Y.C."/>
            <person name="Liu J.Z."/>
            <person name="Shao H.Z."/>
            <person name="Wang X."/>
            <person name="Wang C.C."/>
            <person name="Yang T.C."/>
            <person name="Huo Q.B."/>
            <person name="Li W."/>
            <person name="Chen H.Y."/>
            <person name="Chen S.E."/>
            <person name="Zhou L.G."/>
            <person name="Ni X.B."/>
            <person name="Tian J.H."/>
            <person name="Sheng Y."/>
            <person name="Liu T."/>
            <person name="Pan Y.S."/>
            <person name="Xia L.Y."/>
            <person name="Li J."/>
            <person name="Zhao F."/>
            <person name="Cao W.C."/>
        </authorList>
    </citation>
    <scope>NUCLEOTIDE SEQUENCE [LARGE SCALE GENOMIC DNA]</scope>
    <source>
        <strain evidence="1">Iper-2018</strain>
    </source>
</reference>
<dbReference type="EMBL" id="JABSTQ010009654">
    <property type="protein sequence ID" value="KAG0427127.1"/>
    <property type="molecule type" value="Genomic_DNA"/>
</dbReference>
<keyword evidence="2" id="KW-1185">Reference proteome</keyword>
<protein>
    <submittedName>
        <fullName evidence="1">Uncharacterized protein</fullName>
    </submittedName>
</protein>
<evidence type="ECO:0000313" key="1">
    <source>
        <dbReference type="EMBL" id="KAG0427127.1"/>
    </source>
</evidence>
<accession>A0AC60Q0H4</accession>